<dbReference type="PATRIC" id="fig|1185654.4.peg.1714"/>
<dbReference type="EMBL" id="CP003685">
    <property type="protein sequence ID" value="AFN04615.1"/>
    <property type="molecule type" value="Genomic_DNA"/>
</dbReference>
<organism evidence="2">
    <name type="scientific">Pyrococcus furiosus COM1</name>
    <dbReference type="NCBI Taxonomy" id="1185654"/>
    <lineage>
        <taxon>Archaea</taxon>
        <taxon>Methanobacteriati</taxon>
        <taxon>Methanobacteriota</taxon>
        <taxon>Thermococci</taxon>
        <taxon>Thermococcales</taxon>
        <taxon>Thermococcaceae</taxon>
        <taxon>Pyrococcus</taxon>
    </lineage>
</organism>
<evidence type="ECO:0000313" key="1">
    <source>
        <dbReference type="EMBL" id="AFN04615.1"/>
    </source>
</evidence>
<dbReference type="PANTHER" id="PTHR43063:SF1">
    <property type="entry name" value="4FE-4S CLUSTER CONTAINING PARA FAMILY ATPASE PROTEIN"/>
    <property type="match status" value="1"/>
</dbReference>
<sequence>MPLVVATKKRVEKLREGLLIVDTAAGTGNTVSKAIEGSKLLIAVTEPTSLDIHDLELILKLGTLMKIRTWVVVNRADLGEIEKVREISEKYNAEIVAKIPYSENIVKSYVQGYPIVLTEYPEAEIFNELAKKVLEFVGGGE</sequence>
<reference evidence="1 2" key="1">
    <citation type="journal article" date="2012" name="J. Bacteriol.">
        <title>Genome Sequencing of a Genetically-Tractable Pyrococcus furiosus Strain Reveals a Highly Dynamic Genome.</title>
        <authorList>
            <person name="Bridger S.L."/>
            <person name="Lancaster W.A."/>
            <person name="Poole F.L.II."/>
            <person name="Schut G.J."/>
            <person name="Adams M.W."/>
        </authorList>
    </citation>
    <scope>NUCLEOTIDE SEQUENCE [LARGE SCALE GENOMIC DNA]</scope>
    <source>
        <strain evidence="1 2">COM1</strain>
    </source>
</reference>
<proteinExistence type="predicted"/>
<accession>I6V0U8</accession>
<gene>
    <name evidence="1" type="ORF">PFC_08425</name>
</gene>
<dbReference type="SUPFAM" id="SSF52540">
    <property type="entry name" value="P-loop containing nucleoside triphosphate hydrolases"/>
    <property type="match status" value="1"/>
</dbReference>
<dbReference type="Proteomes" id="UP000006216">
    <property type="component" value="Chromosome"/>
</dbReference>
<dbReference type="PANTHER" id="PTHR43063">
    <property type="entry name" value="4FE-4S CLUSTER CONTAINING PARA FAMILY ATPASE PROTEIN"/>
    <property type="match status" value="1"/>
</dbReference>
<evidence type="ECO:0000313" key="2">
    <source>
        <dbReference type="Proteomes" id="UP000006216"/>
    </source>
</evidence>
<dbReference type="Gene3D" id="3.40.50.300">
    <property type="entry name" value="P-loop containing nucleotide triphosphate hydrolases"/>
    <property type="match status" value="1"/>
</dbReference>
<protein>
    <submittedName>
        <fullName evidence="1">Nitrogenase reductase (N-terminus)</fullName>
    </submittedName>
</protein>
<name>I6V0U8_9EURY</name>
<dbReference type="KEGG" id="pfi:PFC_08425"/>
<dbReference type="AlphaFoldDB" id="I6V0U8"/>
<dbReference type="InterPro" id="IPR027417">
    <property type="entry name" value="P-loop_NTPase"/>
</dbReference>
<dbReference type="HOGENOM" id="CLU_1821088_0_0_2"/>